<dbReference type="EMBL" id="CP006877">
    <property type="protein sequence ID" value="AJD39821.1"/>
    <property type="molecule type" value="Genomic_DNA"/>
</dbReference>
<dbReference type="GO" id="GO:0050188">
    <property type="term" value="F:phosphoenolpyruvate mutase activity"/>
    <property type="evidence" value="ECO:0007669"/>
    <property type="project" value="UniProtKB-EC"/>
</dbReference>
<dbReference type="RefSeq" id="WP_039843755.1">
    <property type="nucleotide sequence ID" value="NZ_CP006877.1"/>
</dbReference>
<dbReference type="KEGG" id="rga:RGR602_CH00452"/>
<dbReference type="Gene3D" id="3.20.20.60">
    <property type="entry name" value="Phosphoenolpyruvate-binding domains"/>
    <property type="match status" value="1"/>
</dbReference>
<sequence>MNQAQKAKAFGALHQKGNPVVLYNIWDAGTGKAVSDAGAKALATGSWSVAAAQGYADGEKIPLEALVATVRSITAANDLPLSVDFEGAYSTEKAGTAANAARLIDAGAVGINFEDQVVGGSGLHPIDEQAARIRAIREMTEAKGIPFFINARTDLFLKFSDPDRHVLLVDEAIERAAAYAEAGASGFFAPGLSNQDLIRRMCEAVRLPVNIMMRQGVPDVKTLAKLGVGRVSYGPGPYRAMMEKLKEAAEAVFAAAGQA</sequence>
<keyword evidence="1" id="KW-0670">Pyruvate</keyword>
<dbReference type="PANTHER" id="PTHR42905:SF16">
    <property type="entry name" value="CARBOXYPHOSPHONOENOLPYRUVATE PHOSPHONOMUTASE-LIKE PROTEIN (AFU_ORTHOLOGUE AFUA_5G07230)"/>
    <property type="match status" value="1"/>
</dbReference>
<dbReference type="EC" id="5.4.2.9" evidence="1"/>
<keyword evidence="2" id="KW-1185">Reference proteome</keyword>
<dbReference type="PANTHER" id="PTHR42905">
    <property type="entry name" value="PHOSPHOENOLPYRUVATE CARBOXYLASE"/>
    <property type="match status" value="1"/>
</dbReference>
<evidence type="ECO:0000313" key="1">
    <source>
        <dbReference type="EMBL" id="AJD39821.1"/>
    </source>
</evidence>
<accession>A0A0B4WXX8</accession>
<dbReference type="Pfam" id="PF13714">
    <property type="entry name" value="PEP_mutase"/>
    <property type="match status" value="1"/>
</dbReference>
<dbReference type="AlphaFoldDB" id="A0A0B4WXX8"/>
<keyword evidence="1" id="KW-0413">Isomerase</keyword>
<dbReference type="InterPro" id="IPR040442">
    <property type="entry name" value="Pyrv_kinase-like_dom_sf"/>
</dbReference>
<dbReference type="InterPro" id="IPR015813">
    <property type="entry name" value="Pyrv/PenolPyrv_kinase-like_dom"/>
</dbReference>
<gene>
    <name evidence="1" type="ORF">RGR602_CH00452</name>
</gene>
<proteinExistence type="predicted"/>
<dbReference type="CDD" id="cd00377">
    <property type="entry name" value="ICL_PEPM"/>
    <property type="match status" value="1"/>
</dbReference>
<protein>
    <submittedName>
        <fullName evidence="1">Phosphonoenolpyruvate phosphonomutase protein</fullName>
        <ecNumber evidence="1">5.4.2.9</ecNumber>
    </submittedName>
</protein>
<dbReference type="InterPro" id="IPR039556">
    <property type="entry name" value="ICL/PEPM"/>
</dbReference>
<organism evidence="1 2">
    <name type="scientific">Rhizobium gallicum bv. gallicum R602sp</name>
    <dbReference type="NCBI Taxonomy" id="1041138"/>
    <lineage>
        <taxon>Bacteria</taxon>
        <taxon>Pseudomonadati</taxon>
        <taxon>Pseudomonadota</taxon>
        <taxon>Alphaproteobacteria</taxon>
        <taxon>Hyphomicrobiales</taxon>
        <taxon>Rhizobiaceae</taxon>
        <taxon>Rhizobium/Agrobacterium group</taxon>
        <taxon>Rhizobium</taxon>
    </lineage>
</organism>
<evidence type="ECO:0000313" key="2">
    <source>
        <dbReference type="Proteomes" id="UP000031368"/>
    </source>
</evidence>
<reference evidence="1 2" key="1">
    <citation type="submission" date="2013-11" db="EMBL/GenBank/DDBJ databases">
        <title>Complete genome sequence of Rhizobium gallicum bv. gallicum R602.</title>
        <authorList>
            <person name="Bustos P."/>
            <person name="Santamaria R.I."/>
            <person name="Lozano L."/>
            <person name="Acosta J.L."/>
            <person name="Ormeno-Orrillo E."/>
            <person name="Rogel M.A."/>
            <person name="Romero D."/>
            <person name="Cevallos M.A."/>
            <person name="Martinez-Romero E."/>
            <person name="Gonzalez V."/>
        </authorList>
    </citation>
    <scope>NUCLEOTIDE SEQUENCE [LARGE SCALE GENOMIC DNA]</scope>
    <source>
        <strain evidence="1 2">R602</strain>
    </source>
</reference>
<dbReference type="Proteomes" id="UP000031368">
    <property type="component" value="Chromosome"/>
</dbReference>
<dbReference type="SUPFAM" id="SSF51621">
    <property type="entry name" value="Phosphoenolpyruvate/pyruvate domain"/>
    <property type="match status" value="1"/>
</dbReference>
<name>A0A0B4WXX8_9HYPH</name>
<dbReference type="HOGENOM" id="CLU_027389_2_3_5"/>